<dbReference type="AlphaFoldDB" id="A0A3B0TRA0"/>
<dbReference type="InterPro" id="IPR025405">
    <property type="entry name" value="DUF4131"/>
</dbReference>
<dbReference type="InterPro" id="IPR004477">
    <property type="entry name" value="ComEC_N"/>
</dbReference>
<evidence type="ECO:0000259" key="7">
    <source>
        <dbReference type="Pfam" id="PF03772"/>
    </source>
</evidence>
<evidence type="ECO:0000256" key="1">
    <source>
        <dbReference type="ARBA" id="ARBA00004651"/>
    </source>
</evidence>
<evidence type="ECO:0000256" key="5">
    <source>
        <dbReference type="ARBA" id="ARBA00023136"/>
    </source>
</evidence>
<keyword evidence="3 6" id="KW-0812">Transmembrane</keyword>
<keyword evidence="2" id="KW-1003">Cell membrane</keyword>
<feature type="transmembrane region" description="Helical" evidence="6">
    <location>
        <begin position="336"/>
        <end position="354"/>
    </location>
</feature>
<feature type="transmembrane region" description="Helical" evidence="6">
    <location>
        <begin position="536"/>
        <end position="554"/>
    </location>
</feature>
<dbReference type="EMBL" id="UOEO01000017">
    <property type="protein sequence ID" value="VAW14739.1"/>
    <property type="molecule type" value="Genomic_DNA"/>
</dbReference>
<dbReference type="Pfam" id="PF13567">
    <property type="entry name" value="DUF4131"/>
    <property type="match status" value="1"/>
</dbReference>
<gene>
    <name evidence="9" type="ORF">MNBD_ALPHA12-838</name>
</gene>
<feature type="transmembrane region" description="Helical" evidence="6">
    <location>
        <begin position="477"/>
        <end position="498"/>
    </location>
</feature>
<evidence type="ECO:0000256" key="3">
    <source>
        <dbReference type="ARBA" id="ARBA00022692"/>
    </source>
</evidence>
<sequence>MLTGKNTIVEHLQPQLTLLRKNRAMSVLPEAFGRFDGDPLKQKTPYFIRIVSTALAKRRLLIAQPFAMVLGILAYRSARFEPSPYALGAVMLAIVMTLFIVRRSGSLLPAIALVLGFWAGFSLLYVNGALFGTNMLYGVVYGKFSARVDAIHSNDGQKARLIISNIVPLEKGARAPPLRRARIMVPADNLADIGDIISASMRLYKVPGPVVPGGYDSQFHSYFDGIGAFGSATGPVSLLKRSGEIDFFRFVADIRTAIGKRIDLTLKPPAAAIARALIIGDQGQIDQKVRANLAAAGLAHVLAISGLHLSLVAGGVFAAMRMLLCASYVVGQRLNVKKTAAIFGIAAALIYLALSGAGVSAIRATLMLLLVFGAVLAGRRALTMRNVAFAAIFVILVDPSSVFRPGFQLSFAAVIALIGVYEGYRGDLAPIAKGWFKHFLHTFGTIALTSLIAGAATALFAAYHFQQTAPLGVLGNIVAIPIVAFVVLPSALISVLLMPFGFEPLFLKIMGWGIERIIDLAAYVSSLSAGMVSAPLLNPYALLIGFAALAWFAFFEGRERFVSLPVALVLLILFATSPSPDILVADSTKAIAVRQSDGLALISGRANSFAVRAWSKAYIEPIAARTEEKSCDIVGCYITRDRFSLALVKTRDGFEEDCQLADLVITRIKAPQSCSGATQVIDKSDLEQKGVHWGFWTGDKFMLRAAITDIFRPWRPKYPDR</sequence>
<feature type="transmembrane region" description="Helical" evidence="6">
    <location>
        <begin position="384"/>
        <end position="401"/>
    </location>
</feature>
<feature type="domain" description="DUF4131" evidence="8">
    <location>
        <begin position="82"/>
        <end position="234"/>
    </location>
</feature>
<evidence type="ECO:0000256" key="4">
    <source>
        <dbReference type="ARBA" id="ARBA00022989"/>
    </source>
</evidence>
<feature type="transmembrane region" description="Helical" evidence="6">
    <location>
        <begin position="561"/>
        <end position="579"/>
    </location>
</feature>
<organism evidence="9">
    <name type="scientific">hydrothermal vent metagenome</name>
    <dbReference type="NCBI Taxonomy" id="652676"/>
    <lineage>
        <taxon>unclassified sequences</taxon>
        <taxon>metagenomes</taxon>
        <taxon>ecological metagenomes</taxon>
    </lineage>
</organism>
<feature type="transmembrane region" description="Helical" evidence="6">
    <location>
        <begin position="84"/>
        <end position="101"/>
    </location>
</feature>
<evidence type="ECO:0000256" key="6">
    <source>
        <dbReference type="SAM" id="Phobius"/>
    </source>
</evidence>
<feature type="transmembrane region" description="Helical" evidence="6">
    <location>
        <begin position="108"/>
        <end position="126"/>
    </location>
</feature>
<feature type="transmembrane region" description="Helical" evidence="6">
    <location>
        <begin position="298"/>
        <end position="324"/>
    </location>
</feature>
<dbReference type="GO" id="GO:0005886">
    <property type="term" value="C:plasma membrane"/>
    <property type="evidence" value="ECO:0007669"/>
    <property type="project" value="UniProtKB-SubCell"/>
</dbReference>
<dbReference type="PANTHER" id="PTHR30619:SF1">
    <property type="entry name" value="RECOMBINATION PROTEIN 2"/>
    <property type="match status" value="1"/>
</dbReference>
<accession>A0A3B0TRA0</accession>
<name>A0A3B0TRA0_9ZZZZ</name>
<protein>
    <submittedName>
        <fullName evidence="9">DNA internalization-related competence protein ComEC/Rec2</fullName>
    </submittedName>
</protein>
<keyword evidence="5 6" id="KW-0472">Membrane</keyword>
<keyword evidence="4 6" id="KW-1133">Transmembrane helix</keyword>
<evidence type="ECO:0000259" key="8">
    <source>
        <dbReference type="Pfam" id="PF13567"/>
    </source>
</evidence>
<dbReference type="Pfam" id="PF03772">
    <property type="entry name" value="Competence"/>
    <property type="match status" value="1"/>
</dbReference>
<dbReference type="NCBIfam" id="TIGR00360">
    <property type="entry name" value="ComEC_N-term"/>
    <property type="match status" value="1"/>
</dbReference>
<reference evidence="9" key="1">
    <citation type="submission" date="2018-06" db="EMBL/GenBank/DDBJ databases">
        <authorList>
            <person name="Zhirakovskaya E."/>
        </authorList>
    </citation>
    <scope>NUCLEOTIDE SEQUENCE</scope>
</reference>
<proteinExistence type="predicted"/>
<evidence type="ECO:0000313" key="9">
    <source>
        <dbReference type="EMBL" id="VAW14739.1"/>
    </source>
</evidence>
<comment type="subcellular location">
    <subcellularLocation>
        <location evidence="1">Cell membrane</location>
        <topology evidence="1">Multi-pass membrane protein</topology>
    </subcellularLocation>
</comment>
<dbReference type="InterPro" id="IPR052159">
    <property type="entry name" value="Competence_DNA_uptake"/>
</dbReference>
<feature type="transmembrane region" description="Helical" evidence="6">
    <location>
        <begin position="445"/>
        <end position="465"/>
    </location>
</feature>
<dbReference type="PANTHER" id="PTHR30619">
    <property type="entry name" value="DNA INTERNALIZATION/COMPETENCE PROTEIN COMEC/REC2"/>
    <property type="match status" value="1"/>
</dbReference>
<feature type="domain" description="ComEC/Rec2-related protein" evidence="7">
    <location>
        <begin position="277"/>
        <end position="555"/>
    </location>
</feature>
<evidence type="ECO:0000256" key="2">
    <source>
        <dbReference type="ARBA" id="ARBA00022475"/>
    </source>
</evidence>